<proteinExistence type="predicted"/>
<accession>A0ABV5W781</accession>
<protein>
    <submittedName>
        <fullName evidence="1">Uncharacterized protein</fullName>
    </submittedName>
</protein>
<organism evidence="1 2">
    <name type="scientific">Paenibacillus hodogayensis</name>
    <dbReference type="NCBI Taxonomy" id="279208"/>
    <lineage>
        <taxon>Bacteria</taxon>
        <taxon>Bacillati</taxon>
        <taxon>Bacillota</taxon>
        <taxon>Bacilli</taxon>
        <taxon>Bacillales</taxon>
        <taxon>Paenibacillaceae</taxon>
        <taxon>Paenibacillus</taxon>
    </lineage>
</organism>
<sequence>MRKLEEAKIRSAGSNHSFAILLVSLGLTPRHSRSPFAFSVPTRVGPSGSGAIFLSDIPEGGMRR</sequence>
<dbReference type="RefSeq" id="WP_344913400.1">
    <property type="nucleotide sequence ID" value="NZ_BAAAYO010000012.1"/>
</dbReference>
<dbReference type="Proteomes" id="UP001589619">
    <property type="component" value="Unassembled WGS sequence"/>
</dbReference>
<keyword evidence="2" id="KW-1185">Reference proteome</keyword>
<reference evidence="1 2" key="1">
    <citation type="submission" date="2024-09" db="EMBL/GenBank/DDBJ databases">
        <authorList>
            <person name="Sun Q."/>
            <person name="Mori K."/>
        </authorList>
    </citation>
    <scope>NUCLEOTIDE SEQUENCE [LARGE SCALE GENOMIC DNA]</scope>
    <source>
        <strain evidence="1 2">JCM 12520</strain>
    </source>
</reference>
<dbReference type="EMBL" id="JBHMAG010000020">
    <property type="protein sequence ID" value="MFB9756036.1"/>
    <property type="molecule type" value="Genomic_DNA"/>
</dbReference>
<name>A0ABV5W781_9BACL</name>
<evidence type="ECO:0000313" key="1">
    <source>
        <dbReference type="EMBL" id="MFB9756036.1"/>
    </source>
</evidence>
<evidence type="ECO:0000313" key="2">
    <source>
        <dbReference type="Proteomes" id="UP001589619"/>
    </source>
</evidence>
<comment type="caution">
    <text evidence="1">The sequence shown here is derived from an EMBL/GenBank/DDBJ whole genome shotgun (WGS) entry which is preliminary data.</text>
</comment>
<gene>
    <name evidence="1" type="ORF">ACFFNY_31050</name>
</gene>